<dbReference type="PROSITE" id="PS51155">
    <property type="entry name" value="CHIT_BIND_RR_2"/>
    <property type="match status" value="1"/>
</dbReference>
<dbReference type="GO" id="GO:0062129">
    <property type="term" value="C:chitin-based extracellular matrix"/>
    <property type="evidence" value="ECO:0007669"/>
    <property type="project" value="TreeGrafter"/>
</dbReference>
<proteinExistence type="predicted"/>
<dbReference type="InterPro" id="IPR050468">
    <property type="entry name" value="Cuticle_Struct_Prot"/>
</dbReference>
<evidence type="ECO:0000313" key="4">
    <source>
        <dbReference type="RefSeq" id="XP_033178301.1"/>
    </source>
</evidence>
<evidence type="ECO:0000256" key="2">
    <source>
        <dbReference type="SAM" id="MobiDB-lite"/>
    </source>
</evidence>
<organism evidence="3 4">
    <name type="scientific">Bombus impatiens</name>
    <name type="common">Bumblebee</name>
    <dbReference type="NCBI Taxonomy" id="132113"/>
    <lineage>
        <taxon>Eukaryota</taxon>
        <taxon>Metazoa</taxon>
        <taxon>Ecdysozoa</taxon>
        <taxon>Arthropoda</taxon>
        <taxon>Hexapoda</taxon>
        <taxon>Insecta</taxon>
        <taxon>Pterygota</taxon>
        <taxon>Neoptera</taxon>
        <taxon>Endopterygota</taxon>
        <taxon>Hymenoptera</taxon>
        <taxon>Apocrita</taxon>
        <taxon>Aculeata</taxon>
        <taxon>Apoidea</taxon>
        <taxon>Anthophila</taxon>
        <taxon>Apidae</taxon>
        <taxon>Bombus</taxon>
        <taxon>Pyrobombus</taxon>
    </lineage>
</organism>
<dbReference type="Pfam" id="PF00379">
    <property type="entry name" value="Chitin_bind_4"/>
    <property type="match status" value="1"/>
</dbReference>
<protein>
    <submittedName>
        <fullName evidence="4">Uncharacterized protein LOC105681169</fullName>
    </submittedName>
</protein>
<dbReference type="AlphaFoldDB" id="A0A6P8LYN8"/>
<dbReference type="PANTHER" id="PTHR10380:SF196">
    <property type="entry name" value="CUTICULAR PROTEIN 72EA"/>
    <property type="match status" value="1"/>
</dbReference>
<evidence type="ECO:0000313" key="3">
    <source>
        <dbReference type="Proteomes" id="UP000515180"/>
    </source>
</evidence>
<reference evidence="4" key="1">
    <citation type="submission" date="2025-08" db="UniProtKB">
        <authorList>
            <consortium name="RefSeq"/>
        </authorList>
    </citation>
    <scope>IDENTIFICATION</scope>
</reference>
<accession>A0A6P8LYN8</accession>
<dbReference type="PROSITE" id="PS51257">
    <property type="entry name" value="PROKAR_LIPOPROTEIN"/>
    <property type="match status" value="1"/>
</dbReference>
<dbReference type="OrthoDB" id="6515429at2759"/>
<feature type="region of interest" description="Disordered" evidence="2">
    <location>
        <begin position="243"/>
        <end position="282"/>
    </location>
</feature>
<dbReference type="Proteomes" id="UP000515180">
    <property type="component" value="Unplaced"/>
</dbReference>
<dbReference type="RefSeq" id="XP_033178301.1">
    <property type="nucleotide sequence ID" value="XM_033322410.1"/>
</dbReference>
<feature type="compositionally biased region" description="Polar residues" evidence="2">
    <location>
        <begin position="171"/>
        <end position="195"/>
    </location>
</feature>
<feature type="compositionally biased region" description="Basic and acidic residues" evidence="2">
    <location>
        <begin position="255"/>
        <end position="282"/>
    </location>
</feature>
<dbReference type="GeneID" id="105681169"/>
<evidence type="ECO:0000256" key="1">
    <source>
        <dbReference type="PROSITE-ProRule" id="PRU00497"/>
    </source>
</evidence>
<sequence>MFRFLTEKKILGENVQEPDSRRIIIYVQVLLFSCSLVSFGLAKPTAPILGYQDSYGQYSFGYSAPGSARSEIRTLNGETRGVYSYVDDAGFIQTTQYTADSKNGFRVAATNLPQAPYPAQNTQGVILARTEAPRISEIAQQEYKIGEKNVFLQGLQQLERKTVESNEKEQSQTNITESEGESSQNKSAEISVKSATNPNASKIIKQTAVPVFQISQGNLLIDPYSIRVPTNVEGSSNTFASATSKIDEQSVENSEQIKTKELPASMKEEAESEKQDKSTDLPKDVIAPLNILPLSSNYQPTPIKYSAIPTLHYVVYSI</sequence>
<dbReference type="InterPro" id="IPR000618">
    <property type="entry name" value="Insect_cuticle"/>
</dbReference>
<keyword evidence="1" id="KW-0193">Cuticle</keyword>
<keyword evidence="3" id="KW-1185">Reference proteome</keyword>
<dbReference type="PANTHER" id="PTHR10380">
    <property type="entry name" value="CUTICLE PROTEIN"/>
    <property type="match status" value="1"/>
</dbReference>
<dbReference type="GO" id="GO:0008010">
    <property type="term" value="F:structural constituent of chitin-based larval cuticle"/>
    <property type="evidence" value="ECO:0007669"/>
    <property type="project" value="TreeGrafter"/>
</dbReference>
<name>A0A6P8LYN8_BOMIM</name>
<gene>
    <name evidence="4" type="primary">LOC105681169</name>
</gene>
<feature type="region of interest" description="Disordered" evidence="2">
    <location>
        <begin position="162"/>
        <end position="195"/>
    </location>
</feature>